<keyword evidence="4" id="KW-1185">Reference proteome</keyword>
<proteinExistence type="predicted"/>
<dbReference type="EMBL" id="BNEA01000015">
    <property type="protein sequence ID" value="GHI54538.1"/>
    <property type="molecule type" value="Genomic_DNA"/>
</dbReference>
<gene>
    <name evidence="3" type="ORF">Srubr_43840</name>
</gene>
<evidence type="ECO:0000313" key="4">
    <source>
        <dbReference type="Proteomes" id="UP000646738"/>
    </source>
</evidence>
<sequence length="174" mass="18578">MTWRALTATGSRDGPWAAGPPRPVSDSFKTGPPTAAYGGRMTVRIAVIGLVSSDLAASLAFYRRLGLVFPEGAEEQPHVEAELPGGLVLALDTEETIRSFHPGWRPPAGPGRVSLAFRCGSPAEVDARYEELVAAGHHGELKPWDAFWGQRYATVHDPDGNPVELFAPLPAPGE</sequence>
<evidence type="ECO:0000313" key="3">
    <source>
        <dbReference type="EMBL" id="GHI54538.1"/>
    </source>
</evidence>
<feature type="domain" description="VOC" evidence="2">
    <location>
        <begin position="44"/>
        <end position="168"/>
    </location>
</feature>
<accession>A0ABQ3RF91</accession>
<comment type="caution">
    <text evidence="3">The sequence shown here is derived from an EMBL/GenBank/DDBJ whole genome shotgun (WGS) entry which is preliminary data.</text>
</comment>
<feature type="region of interest" description="Disordered" evidence="1">
    <location>
        <begin position="1"/>
        <end position="30"/>
    </location>
</feature>
<organism evidence="3 4">
    <name type="scientific">Streptomyces rubradiris</name>
    <name type="common">Streptomyces achromogenes subsp. rubradiris</name>
    <dbReference type="NCBI Taxonomy" id="285531"/>
    <lineage>
        <taxon>Bacteria</taxon>
        <taxon>Bacillati</taxon>
        <taxon>Actinomycetota</taxon>
        <taxon>Actinomycetes</taxon>
        <taxon>Kitasatosporales</taxon>
        <taxon>Streptomycetaceae</taxon>
        <taxon>Streptomyces</taxon>
    </lineage>
</organism>
<protein>
    <recommendedName>
        <fullName evidence="2">VOC domain-containing protein</fullName>
    </recommendedName>
</protein>
<dbReference type="PANTHER" id="PTHR36503:SF3">
    <property type="entry name" value="BLR0126 PROTEIN"/>
    <property type="match status" value="1"/>
</dbReference>
<dbReference type="Gene3D" id="3.10.180.10">
    <property type="entry name" value="2,3-Dihydroxybiphenyl 1,2-Dioxygenase, domain 1"/>
    <property type="match status" value="1"/>
</dbReference>
<dbReference type="PROSITE" id="PS51819">
    <property type="entry name" value="VOC"/>
    <property type="match status" value="1"/>
</dbReference>
<dbReference type="InterPro" id="IPR037523">
    <property type="entry name" value="VOC_core"/>
</dbReference>
<reference evidence="4" key="1">
    <citation type="submission" date="2023-07" db="EMBL/GenBank/DDBJ databases">
        <title>Whole genome shotgun sequence of Streptomyces achromogenes subsp. rubradiris NBRC 14000.</title>
        <authorList>
            <person name="Komaki H."/>
            <person name="Tamura T."/>
        </authorList>
    </citation>
    <scope>NUCLEOTIDE SEQUENCE [LARGE SCALE GENOMIC DNA]</scope>
    <source>
        <strain evidence="4">NBRC 14000</strain>
    </source>
</reference>
<dbReference type="PANTHER" id="PTHR36503">
    <property type="entry name" value="BLR2520 PROTEIN"/>
    <property type="match status" value="1"/>
</dbReference>
<name>A0ABQ3RF91_STRRR</name>
<dbReference type="InterPro" id="IPR004360">
    <property type="entry name" value="Glyas_Fos-R_dOase_dom"/>
</dbReference>
<evidence type="ECO:0000256" key="1">
    <source>
        <dbReference type="SAM" id="MobiDB-lite"/>
    </source>
</evidence>
<evidence type="ECO:0000259" key="2">
    <source>
        <dbReference type="PROSITE" id="PS51819"/>
    </source>
</evidence>
<dbReference type="InterPro" id="IPR029068">
    <property type="entry name" value="Glyas_Bleomycin-R_OHBP_Dase"/>
</dbReference>
<dbReference type="SUPFAM" id="SSF54593">
    <property type="entry name" value="Glyoxalase/Bleomycin resistance protein/Dihydroxybiphenyl dioxygenase"/>
    <property type="match status" value="1"/>
</dbReference>
<dbReference type="Proteomes" id="UP000646738">
    <property type="component" value="Unassembled WGS sequence"/>
</dbReference>
<dbReference type="Pfam" id="PF00903">
    <property type="entry name" value="Glyoxalase"/>
    <property type="match status" value="1"/>
</dbReference>